<gene>
    <name evidence="11" type="ORF">DM01DRAFT_1335440</name>
</gene>
<dbReference type="GO" id="GO:0003677">
    <property type="term" value="F:DNA binding"/>
    <property type="evidence" value="ECO:0007669"/>
    <property type="project" value="UniProtKB-KW"/>
</dbReference>
<reference evidence="11 12" key="1">
    <citation type="submission" date="2016-07" db="EMBL/GenBank/DDBJ databases">
        <title>Pervasive Adenine N6-methylation of Active Genes in Fungi.</title>
        <authorList>
            <consortium name="DOE Joint Genome Institute"/>
            <person name="Mondo S.J."/>
            <person name="Dannebaum R.O."/>
            <person name="Kuo R.C."/>
            <person name="Labutti K."/>
            <person name="Haridas S."/>
            <person name="Kuo A."/>
            <person name="Salamov A."/>
            <person name="Ahrendt S.R."/>
            <person name="Lipzen A."/>
            <person name="Sullivan W."/>
            <person name="Andreopoulos W.B."/>
            <person name="Clum A."/>
            <person name="Lindquist E."/>
            <person name="Daum C."/>
            <person name="Ramamoorthy G.K."/>
            <person name="Gryganskyi A."/>
            <person name="Culley D."/>
            <person name="Magnuson J.K."/>
            <person name="James T.Y."/>
            <person name="O'Malley M.A."/>
            <person name="Stajich J.E."/>
            <person name="Spatafora J.W."/>
            <person name="Visel A."/>
            <person name="Grigoriev I.V."/>
        </authorList>
    </citation>
    <scope>NUCLEOTIDE SEQUENCE [LARGE SCALE GENOMIC DNA]</scope>
    <source>
        <strain evidence="11 12">NRRL 3301</strain>
    </source>
</reference>
<dbReference type="CDD" id="cd14686">
    <property type="entry name" value="bZIP"/>
    <property type="match status" value="1"/>
</dbReference>
<feature type="region of interest" description="Disordered" evidence="9">
    <location>
        <begin position="191"/>
        <end position="213"/>
    </location>
</feature>
<organism evidence="11 12">
    <name type="scientific">Hesseltinella vesiculosa</name>
    <dbReference type="NCBI Taxonomy" id="101127"/>
    <lineage>
        <taxon>Eukaryota</taxon>
        <taxon>Fungi</taxon>
        <taxon>Fungi incertae sedis</taxon>
        <taxon>Mucoromycota</taxon>
        <taxon>Mucoromycotina</taxon>
        <taxon>Mucoromycetes</taxon>
        <taxon>Mucorales</taxon>
        <taxon>Cunninghamellaceae</taxon>
        <taxon>Hesseltinella</taxon>
    </lineage>
</organism>
<comment type="caution">
    <text evidence="11">The sequence shown here is derived from an EMBL/GenBank/DDBJ whole genome shotgun (WGS) entry which is preliminary data.</text>
</comment>
<dbReference type="PANTHER" id="PTHR46714">
    <property type="entry name" value="TRANSCRIPTIONAL ACTIVATOR HAC1"/>
    <property type="match status" value="1"/>
</dbReference>
<feature type="compositionally biased region" description="Basic and acidic residues" evidence="9">
    <location>
        <begin position="64"/>
        <end position="73"/>
    </location>
</feature>
<evidence type="ECO:0000256" key="6">
    <source>
        <dbReference type="ARBA" id="ARBA00023230"/>
    </source>
</evidence>
<comment type="similarity">
    <text evidence="2">Belongs to the bZIP family.</text>
</comment>
<name>A0A1X2GKN8_9FUNG</name>
<dbReference type="PANTHER" id="PTHR46714:SF6">
    <property type="entry name" value="TRANSCRIPTIONAL ACTIVATOR HAC1"/>
    <property type="match status" value="1"/>
</dbReference>
<dbReference type="GO" id="GO:0005634">
    <property type="term" value="C:nucleus"/>
    <property type="evidence" value="ECO:0007669"/>
    <property type="project" value="UniProtKB-SubCell"/>
</dbReference>
<keyword evidence="6" id="KW-0834">Unfolded protein response</keyword>
<dbReference type="GO" id="GO:0006986">
    <property type="term" value="P:response to unfolded protein"/>
    <property type="evidence" value="ECO:0007669"/>
    <property type="project" value="UniProtKB-KW"/>
</dbReference>
<proteinExistence type="inferred from homology"/>
<evidence type="ECO:0000256" key="8">
    <source>
        <dbReference type="SAM" id="Coils"/>
    </source>
</evidence>
<dbReference type="InterPro" id="IPR004827">
    <property type="entry name" value="bZIP"/>
</dbReference>
<protein>
    <recommendedName>
        <fullName evidence="10">BZIP domain-containing protein</fullName>
    </recommendedName>
</protein>
<dbReference type="EMBL" id="MCGT01000012">
    <property type="protein sequence ID" value="ORX55143.1"/>
    <property type="molecule type" value="Genomic_DNA"/>
</dbReference>
<dbReference type="AlphaFoldDB" id="A0A1X2GKN8"/>
<accession>A0A1X2GKN8</accession>
<feature type="compositionally biased region" description="Basic residues" evidence="9">
    <location>
        <begin position="49"/>
        <end position="63"/>
    </location>
</feature>
<feature type="coiled-coil region" evidence="8">
    <location>
        <begin position="88"/>
        <end position="122"/>
    </location>
</feature>
<dbReference type="SUPFAM" id="SSF57959">
    <property type="entry name" value="Leucine zipper domain"/>
    <property type="match status" value="1"/>
</dbReference>
<dbReference type="SMART" id="SM00338">
    <property type="entry name" value="BRLZ"/>
    <property type="match status" value="1"/>
</dbReference>
<evidence type="ECO:0000256" key="2">
    <source>
        <dbReference type="ARBA" id="ARBA00007163"/>
    </source>
</evidence>
<keyword evidence="5" id="KW-0804">Transcription</keyword>
<dbReference type="InterPro" id="IPR044280">
    <property type="entry name" value="Hac1/HY5"/>
</dbReference>
<feature type="domain" description="BZIP" evidence="10">
    <location>
        <begin position="70"/>
        <end position="133"/>
    </location>
</feature>
<sequence>MPLPFGINPMATLQTESTFSSGQLFPLLPQPESSPCASPDLSPETSKRMDKKKIAKPVAKKSRISLEDKDQKTKERILRNRAAAQESRDKKRRYVADLESNNNRLTDENEVMNKRIKLLESQNQLLMTVLTQMQPHLNPSVSKTLMVPSFKISNQDDIDSTSLLAHGFCDSAAEVVQQVDDLNQVTRLAGLPSPMLSPQVSSAASTTSSDDEASVMTPELYDLFDWDGQQCV</sequence>
<dbReference type="PROSITE" id="PS50217">
    <property type="entry name" value="BZIP"/>
    <property type="match status" value="1"/>
</dbReference>
<evidence type="ECO:0000256" key="9">
    <source>
        <dbReference type="SAM" id="MobiDB-lite"/>
    </source>
</evidence>
<evidence type="ECO:0000259" key="10">
    <source>
        <dbReference type="PROSITE" id="PS50217"/>
    </source>
</evidence>
<keyword evidence="4" id="KW-0238">DNA-binding</keyword>
<evidence type="ECO:0000256" key="7">
    <source>
        <dbReference type="ARBA" id="ARBA00023242"/>
    </source>
</evidence>
<dbReference type="GO" id="GO:0000981">
    <property type="term" value="F:DNA-binding transcription factor activity, RNA polymerase II-specific"/>
    <property type="evidence" value="ECO:0007669"/>
    <property type="project" value="InterPro"/>
</dbReference>
<keyword evidence="8" id="KW-0175">Coiled coil</keyword>
<dbReference type="Pfam" id="PF00170">
    <property type="entry name" value="bZIP_1"/>
    <property type="match status" value="1"/>
</dbReference>
<feature type="region of interest" description="Disordered" evidence="9">
    <location>
        <begin position="21"/>
        <end position="73"/>
    </location>
</feature>
<dbReference type="Proteomes" id="UP000242146">
    <property type="component" value="Unassembled WGS sequence"/>
</dbReference>
<dbReference type="InterPro" id="IPR046347">
    <property type="entry name" value="bZIP_sf"/>
</dbReference>
<dbReference type="PROSITE" id="PS00036">
    <property type="entry name" value="BZIP_BASIC"/>
    <property type="match status" value="1"/>
</dbReference>
<evidence type="ECO:0000256" key="3">
    <source>
        <dbReference type="ARBA" id="ARBA00023015"/>
    </source>
</evidence>
<keyword evidence="12" id="KW-1185">Reference proteome</keyword>
<evidence type="ECO:0000256" key="5">
    <source>
        <dbReference type="ARBA" id="ARBA00023163"/>
    </source>
</evidence>
<evidence type="ECO:0000313" key="12">
    <source>
        <dbReference type="Proteomes" id="UP000242146"/>
    </source>
</evidence>
<evidence type="ECO:0000256" key="1">
    <source>
        <dbReference type="ARBA" id="ARBA00004123"/>
    </source>
</evidence>
<evidence type="ECO:0000313" key="11">
    <source>
        <dbReference type="EMBL" id="ORX55143.1"/>
    </source>
</evidence>
<comment type="subcellular location">
    <subcellularLocation>
        <location evidence="1">Nucleus</location>
    </subcellularLocation>
</comment>
<keyword evidence="3" id="KW-0805">Transcription regulation</keyword>
<dbReference type="GO" id="GO:0045944">
    <property type="term" value="P:positive regulation of transcription by RNA polymerase II"/>
    <property type="evidence" value="ECO:0007669"/>
    <property type="project" value="InterPro"/>
</dbReference>
<evidence type="ECO:0000256" key="4">
    <source>
        <dbReference type="ARBA" id="ARBA00023125"/>
    </source>
</evidence>
<dbReference type="OrthoDB" id="674948at2759"/>
<dbReference type="STRING" id="101127.A0A1X2GKN8"/>
<dbReference type="Gene3D" id="1.20.5.170">
    <property type="match status" value="1"/>
</dbReference>
<keyword evidence="7" id="KW-0539">Nucleus</keyword>